<feature type="domain" description="Elongation Factor G" evidence="4">
    <location>
        <begin position="100"/>
        <end position="141"/>
    </location>
</feature>
<organism evidence="5 6">
    <name type="scientific">Cetraspora pellucida</name>
    <dbReference type="NCBI Taxonomy" id="1433469"/>
    <lineage>
        <taxon>Eukaryota</taxon>
        <taxon>Fungi</taxon>
        <taxon>Fungi incertae sedis</taxon>
        <taxon>Mucoromycota</taxon>
        <taxon>Glomeromycotina</taxon>
        <taxon>Glomeromycetes</taxon>
        <taxon>Diversisporales</taxon>
        <taxon>Gigasporaceae</taxon>
        <taxon>Cetraspora</taxon>
    </lineage>
</organism>
<dbReference type="AlphaFoldDB" id="A0A9N9PLZ5"/>
<name>A0A9N9PLZ5_9GLOM</name>
<evidence type="ECO:0000256" key="1">
    <source>
        <dbReference type="ARBA" id="ARBA00022741"/>
    </source>
</evidence>
<protein>
    <submittedName>
        <fullName evidence="5">8611_t:CDS:1</fullName>
    </submittedName>
</protein>
<gene>
    <name evidence="5" type="ORF">CPELLU_LOCUS21631</name>
</gene>
<dbReference type="InterPro" id="IPR041095">
    <property type="entry name" value="EFG_II"/>
</dbReference>
<comment type="caution">
    <text evidence="5">The sequence shown here is derived from an EMBL/GenBank/DDBJ whole genome shotgun (WGS) entry which is preliminary data.</text>
</comment>
<keyword evidence="1" id="KW-0547">Nucleotide-binding</keyword>
<dbReference type="InterPro" id="IPR027417">
    <property type="entry name" value="P-loop_NTPase"/>
</dbReference>
<dbReference type="Gene3D" id="3.30.70.870">
    <property type="entry name" value="Elongation Factor G (Translational Gtpase), domain 3"/>
    <property type="match status" value="1"/>
</dbReference>
<evidence type="ECO:0000259" key="4">
    <source>
        <dbReference type="Pfam" id="PF14492"/>
    </source>
</evidence>
<evidence type="ECO:0000256" key="2">
    <source>
        <dbReference type="ARBA" id="ARBA00022917"/>
    </source>
</evidence>
<dbReference type="GO" id="GO:0032790">
    <property type="term" value="P:ribosome disassembly"/>
    <property type="evidence" value="ECO:0007669"/>
    <property type="project" value="TreeGrafter"/>
</dbReference>
<dbReference type="Gene3D" id="3.40.50.300">
    <property type="entry name" value="P-loop containing nucleotide triphosphate hydrolases"/>
    <property type="match status" value="1"/>
</dbReference>
<keyword evidence="2" id="KW-0648">Protein biosynthesis</keyword>
<feature type="non-terminal residue" evidence="5">
    <location>
        <position position="1"/>
    </location>
</feature>
<dbReference type="SUPFAM" id="SSF54980">
    <property type="entry name" value="EF-G C-terminal domain-like"/>
    <property type="match status" value="1"/>
</dbReference>
<dbReference type="PANTHER" id="PTHR43261">
    <property type="entry name" value="TRANSLATION ELONGATION FACTOR G-RELATED"/>
    <property type="match status" value="1"/>
</dbReference>
<dbReference type="OrthoDB" id="198619at2759"/>
<dbReference type="GO" id="GO:0006412">
    <property type="term" value="P:translation"/>
    <property type="evidence" value="ECO:0007669"/>
    <property type="project" value="UniProtKB-KW"/>
</dbReference>
<dbReference type="EMBL" id="CAJVQA010082624">
    <property type="protein sequence ID" value="CAG8837874.1"/>
    <property type="molecule type" value="Genomic_DNA"/>
</dbReference>
<evidence type="ECO:0000256" key="3">
    <source>
        <dbReference type="ARBA" id="ARBA00023134"/>
    </source>
</evidence>
<keyword evidence="3" id="KW-0342">GTP-binding</keyword>
<evidence type="ECO:0000313" key="6">
    <source>
        <dbReference type="Proteomes" id="UP000789759"/>
    </source>
</evidence>
<dbReference type="Proteomes" id="UP000789759">
    <property type="component" value="Unassembled WGS sequence"/>
</dbReference>
<evidence type="ECO:0000313" key="5">
    <source>
        <dbReference type="EMBL" id="CAG8837874.1"/>
    </source>
</evidence>
<dbReference type="Pfam" id="PF14492">
    <property type="entry name" value="EFG_III"/>
    <property type="match status" value="1"/>
</dbReference>
<dbReference type="InterPro" id="IPR009000">
    <property type="entry name" value="Transl_B-barrel_sf"/>
</dbReference>
<reference evidence="5" key="1">
    <citation type="submission" date="2021-06" db="EMBL/GenBank/DDBJ databases">
        <authorList>
            <person name="Kallberg Y."/>
            <person name="Tangrot J."/>
            <person name="Rosling A."/>
        </authorList>
    </citation>
    <scope>NUCLEOTIDE SEQUENCE</scope>
    <source>
        <strain evidence="5">FL966</strain>
    </source>
</reference>
<dbReference type="PANTHER" id="PTHR43261:SF1">
    <property type="entry name" value="RIBOSOME-RELEASING FACTOR 2, MITOCHONDRIAL"/>
    <property type="match status" value="1"/>
</dbReference>
<dbReference type="InterPro" id="IPR035647">
    <property type="entry name" value="EFG_III/V"/>
</dbReference>
<sequence>WGGEVSLEWNSRLSAFSSGCSGKKNSNLPLALAFKIDIDKFDNQLTFLRVYSGKISANSYVYNVNQQKKERTEEIKQVGVGDIAAAYGLRQTVTENIEFDEPVISRAVEAKTNKDNDKLSEVLKKLIVQDPGLKYQIDKKT</sequence>
<keyword evidence="6" id="KW-1185">Reference proteome</keyword>
<feature type="non-terminal residue" evidence="5">
    <location>
        <position position="141"/>
    </location>
</feature>
<accession>A0A9N9PLZ5</accession>
<dbReference type="GO" id="GO:0005525">
    <property type="term" value="F:GTP binding"/>
    <property type="evidence" value="ECO:0007669"/>
    <property type="project" value="UniProtKB-KW"/>
</dbReference>
<proteinExistence type="predicted"/>
<dbReference type="SUPFAM" id="SSF50447">
    <property type="entry name" value="Translation proteins"/>
    <property type="match status" value="1"/>
</dbReference>